<sequence length="405" mass="45830">MKIVILNTSERTGGAAVAAGRLGKALGQAGIQVDKLVRENTWLNRFRFYWERLIIFLCNHLNRKNLFAVSIANTGMDLSGHPLVKDADIIHLHWINQGFLSLKDIEELVNLNKPIVWTMHDMWPCTGICHHAWGCERFYDECGKCLFLKSNNLHDLSYYVWKKKGFLKTSGIQLVAVSSWLAEQAKKSSLTKDLEVVVIPNAIDVSIFLKKEKIEIRKKLFFPLDKKIVLMGAVRLDDPIKGFEFLKDALNILSCARNDILLVLFGAIKNDKPFFDHLDVPCLSLGHLSDNNQIAELYSAADVTVVPSFYETFGQTIIEAMACGCPAVSFNNSGQTDIIDHKKNGYVANYKDASDLANGIRWVLEHEDQQALSDACVKKVQENYTEEVVAKQYMALYKHLLHQKK</sequence>
<dbReference type="AlphaFoldDB" id="A0A9Q5SQH2"/>
<feature type="domain" description="Glycosyltransferase subfamily 4-like N-terminal" evidence="2">
    <location>
        <begin position="13"/>
        <end position="206"/>
    </location>
</feature>
<dbReference type="InterPro" id="IPR001296">
    <property type="entry name" value="Glyco_trans_1"/>
</dbReference>
<proteinExistence type="predicted"/>
<dbReference type="PANTHER" id="PTHR12526:SF637">
    <property type="entry name" value="GLYCOSYLTRANSFERASE EPSF-RELATED"/>
    <property type="match status" value="1"/>
</dbReference>
<gene>
    <name evidence="3" type="ORF">B5F96_12310</name>
</gene>
<accession>A0A9Q5SQH2</accession>
<dbReference type="Proteomes" id="UP000195975">
    <property type="component" value="Unassembled WGS sequence"/>
</dbReference>
<dbReference type="SUPFAM" id="SSF53756">
    <property type="entry name" value="UDP-Glycosyltransferase/glycogen phosphorylase"/>
    <property type="match status" value="1"/>
</dbReference>
<dbReference type="GO" id="GO:0016757">
    <property type="term" value="F:glycosyltransferase activity"/>
    <property type="evidence" value="ECO:0007669"/>
    <property type="project" value="InterPro"/>
</dbReference>
<organism evidence="3 4">
    <name type="scientific">Parabacteroides johnsonii</name>
    <dbReference type="NCBI Taxonomy" id="387661"/>
    <lineage>
        <taxon>Bacteria</taxon>
        <taxon>Pseudomonadati</taxon>
        <taxon>Bacteroidota</taxon>
        <taxon>Bacteroidia</taxon>
        <taxon>Bacteroidales</taxon>
        <taxon>Tannerellaceae</taxon>
        <taxon>Parabacteroides</taxon>
    </lineage>
</organism>
<dbReference type="InterPro" id="IPR028098">
    <property type="entry name" value="Glyco_trans_4-like_N"/>
</dbReference>
<evidence type="ECO:0000259" key="2">
    <source>
        <dbReference type="Pfam" id="PF13439"/>
    </source>
</evidence>
<comment type="caution">
    <text evidence="3">The sequence shown here is derived from an EMBL/GenBank/DDBJ whole genome shotgun (WGS) entry which is preliminary data.</text>
</comment>
<reference evidence="4" key="1">
    <citation type="submission" date="2017-04" db="EMBL/GenBank/DDBJ databases">
        <title>Function of individual gut microbiota members based on whole genome sequencing of pure cultures obtained from chicken caecum.</title>
        <authorList>
            <person name="Medvecky M."/>
            <person name="Cejkova D."/>
            <person name="Polansky O."/>
            <person name="Karasova D."/>
            <person name="Kubasova T."/>
            <person name="Cizek A."/>
            <person name="Rychlik I."/>
        </authorList>
    </citation>
    <scope>NUCLEOTIDE SEQUENCE [LARGE SCALE GENOMIC DNA]</scope>
    <source>
        <strain evidence="4">An42</strain>
    </source>
</reference>
<dbReference type="RefSeq" id="WP_087375528.1">
    <property type="nucleotide sequence ID" value="NZ_CAJLBM010000043.1"/>
</dbReference>
<name>A0A9Q5SQH2_9BACT</name>
<dbReference type="EMBL" id="NFIJ01000013">
    <property type="protein sequence ID" value="OUO04417.1"/>
    <property type="molecule type" value="Genomic_DNA"/>
</dbReference>
<keyword evidence="3" id="KW-0808">Transferase</keyword>
<dbReference type="Pfam" id="PF13439">
    <property type="entry name" value="Glyco_transf_4"/>
    <property type="match status" value="1"/>
</dbReference>
<dbReference type="Gene3D" id="3.40.50.2000">
    <property type="entry name" value="Glycogen Phosphorylase B"/>
    <property type="match status" value="2"/>
</dbReference>
<evidence type="ECO:0000259" key="1">
    <source>
        <dbReference type="Pfam" id="PF00534"/>
    </source>
</evidence>
<evidence type="ECO:0000313" key="3">
    <source>
        <dbReference type="EMBL" id="OUO04417.1"/>
    </source>
</evidence>
<dbReference type="Pfam" id="PF00534">
    <property type="entry name" value="Glycos_transf_1"/>
    <property type="match status" value="1"/>
</dbReference>
<feature type="domain" description="Glycosyl transferase family 1" evidence="1">
    <location>
        <begin position="213"/>
        <end position="370"/>
    </location>
</feature>
<dbReference type="PANTHER" id="PTHR12526">
    <property type="entry name" value="GLYCOSYLTRANSFERASE"/>
    <property type="match status" value="1"/>
</dbReference>
<protein>
    <submittedName>
        <fullName evidence="3">Glycosyl transferase</fullName>
    </submittedName>
</protein>
<evidence type="ECO:0000313" key="4">
    <source>
        <dbReference type="Proteomes" id="UP000195975"/>
    </source>
</evidence>